<dbReference type="RefSeq" id="XP_060323412.1">
    <property type="nucleotide sequence ID" value="XM_060479953.1"/>
</dbReference>
<proteinExistence type="predicted"/>
<dbReference type="Proteomes" id="UP001175211">
    <property type="component" value="Unassembled WGS sequence"/>
</dbReference>
<dbReference type="GO" id="GO:0016020">
    <property type="term" value="C:membrane"/>
    <property type="evidence" value="ECO:0007669"/>
    <property type="project" value="TreeGrafter"/>
</dbReference>
<gene>
    <name evidence="3" type="ORF">EV420DRAFT_1733429</name>
</gene>
<comment type="caution">
    <text evidence="3">The sequence shown here is derived from an EMBL/GenBank/DDBJ whole genome shotgun (WGS) entry which is preliminary data.</text>
</comment>
<name>A0AA39JG98_ARMTA</name>
<reference evidence="3" key="1">
    <citation type="submission" date="2023-06" db="EMBL/GenBank/DDBJ databases">
        <authorList>
            <consortium name="Lawrence Berkeley National Laboratory"/>
            <person name="Ahrendt S."/>
            <person name="Sahu N."/>
            <person name="Indic B."/>
            <person name="Wong-Bajracharya J."/>
            <person name="Merenyi Z."/>
            <person name="Ke H.-M."/>
            <person name="Monk M."/>
            <person name="Kocsube S."/>
            <person name="Drula E."/>
            <person name="Lipzen A."/>
            <person name="Balint B."/>
            <person name="Henrissat B."/>
            <person name="Andreopoulos B."/>
            <person name="Martin F.M."/>
            <person name="Harder C.B."/>
            <person name="Rigling D."/>
            <person name="Ford K.L."/>
            <person name="Foster G.D."/>
            <person name="Pangilinan J."/>
            <person name="Papanicolaou A."/>
            <person name="Barry K."/>
            <person name="LaButti K."/>
            <person name="Viragh M."/>
            <person name="Koriabine M."/>
            <person name="Yan M."/>
            <person name="Riley R."/>
            <person name="Champramary S."/>
            <person name="Plett K.L."/>
            <person name="Tsai I.J."/>
            <person name="Slot J."/>
            <person name="Sipos G."/>
            <person name="Plett J."/>
            <person name="Nagy L.G."/>
            <person name="Grigoriev I.V."/>
        </authorList>
    </citation>
    <scope>NUCLEOTIDE SEQUENCE</scope>
    <source>
        <strain evidence="3">CCBAS 213</strain>
    </source>
</reference>
<dbReference type="InterPro" id="IPR000408">
    <property type="entry name" value="Reg_chr_condens"/>
</dbReference>
<accession>A0AA39JG98</accession>
<dbReference type="AlphaFoldDB" id="A0AA39JG98"/>
<dbReference type="PANTHER" id="PTHR46207">
    <property type="entry name" value="PROTEIN RCC2"/>
    <property type="match status" value="1"/>
</dbReference>
<dbReference type="PANTHER" id="PTHR46207:SF1">
    <property type="entry name" value="PROTEIN RCC2"/>
    <property type="match status" value="1"/>
</dbReference>
<dbReference type="GO" id="GO:0031267">
    <property type="term" value="F:small GTPase binding"/>
    <property type="evidence" value="ECO:0007669"/>
    <property type="project" value="TreeGrafter"/>
</dbReference>
<evidence type="ECO:0000256" key="1">
    <source>
        <dbReference type="PROSITE-ProRule" id="PRU00235"/>
    </source>
</evidence>
<keyword evidence="4" id="KW-1185">Reference proteome</keyword>
<dbReference type="InterPro" id="IPR028641">
    <property type="entry name" value="RCC2"/>
</dbReference>
<dbReference type="PROSITE" id="PS50012">
    <property type="entry name" value="RCC1_3"/>
    <property type="match status" value="1"/>
</dbReference>
<dbReference type="EMBL" id="JAUEPS010000081">
    <property type="protein sequence ID" value="KAK0439963.1"/>
    <property type="molecule type" value="Genomic_DNA"/>
</dbReference>
<dbReference type="SUPFAM" id="SSF50985">
    <property type="entry name" value="RCC1/BLIP-II"/>
    <property type="match status" value="1"/>
</dbReference>
<evidence type="ECO:0000256" key="2">
    <source>
        <dbReference type="SAM" id="MobiDB-lite"/>
    </source>
</evidence>
<evidence type="ECO:0000313" key="3">
    <source>
        <dbReference type="EMBL" id="KAK0439963.1"/>
    </source>
</evidence>
<feature type="repeat" description="RCC1" evidence="1">
    <location>
        <begin position="4"/>
        <end position="67"/>
    </location>
</feature>
<organism evidence="3 4">
    <name type="scientific">Armillaria tabescens</name>
    <name type="common">Ringless honey mushroom</name>
    <name type="synonym">Agaricus tabescens</name>
    <dbReference type="NCBI Taxonomy" id="1929756"/>
    <lineage>
        <taxon>Eukaryota</taxon>
        <taxon>Fungi</taxon>
        <taxon>Dikarya</taxon>
        <taxon>Basidiomycota</taxon>
        <taxon>Agaricomycotina</taxon>
        <taxon>Agaricomycetes</taxon>
        <taxon>Agaricomycetidae</taxon>
        <taxon>Agaricales</taxon>
        <taxon>Marasmiineae</taxon>
        <taxon>Physalacriaceae</taxon>
        <taxon>Desarmillaria</taxon>
    </lineage>
</organism>
<dbReference type="InterPro" id="IPR009091">
    <property type="entry name" value="RCC1/BLIP-II"/>
</dbReference>
<protein>
    <submittedName>
        <fullName evidence="3">Regulator of chromosome condensation 1/beta-lactamase-inhibitor protein II</fullName>
    </submittedName>
</protein>
<feature type="region of interest" description="Disordered" evidence="2">
    <location>
        <begin position="165"/>
        <end position="185"/>
    </location>
</feature>
<sequence length="262" mass="28206">MSCSVVYAFGSDEKGQFSNGTAGEGIKTGNKTTFDIIYEPYLVKDFSAETITQLSSSQKHLIALDKKGSGYNGYCHLGLGNQVDALQPKQVPQFTGVNTGVLIVGASNSVIVDKGRMYWMTGVWKNSGDGSSDSPYSSFQYVPDIMGCKITAAAASGGVTHWALTPDDEDEGELGPGPSEPKSATKPIKHQLLAGFDLLSVTPGQNTTLFLIRPSDKMSELPRHPVEVEVSDACIICRKEEEALECDKCNNRTIYRSSPHLG</sequence>
<dbReference type="GeneID" id="85363501"/>
<evidence type="ECO:0000313" key="4">
    <source>
        <dbReference type="Proteomes" id="UP001175211"/>
    </source>
</evidence>
<dbReference type="Gene3D" id="2.130.10.30">
    <property type="entry name" value="Regulator of chromosome condensation 1/beta-lactamase-inhibitor protein II"/>
    <property type="match status" value="1"/>
</dbReference>